<proteinExistence type="predicted"/>
<gene>
    <name evidence="1" type="ORF">LCGC14_1167470</name>
</gene>
<protein>
    <submittedName>
        <fullName evidence="1">Uncharacterized protein</fullName>
    </submittedName>
</protein>
<sequence length="67" mass="7773">MPLWMKDVYELVLCNGCKLRDTYVFTCVSPKGEKIYCAESSLWSRSKPWTSIGQKIPLLDFLLEGKR</sequence>
<organism evidence="1">
    <name type="scientific">marine sediment metagenome</name>
    <dbReference type="NCBI Taxonomy" id="412755"/>
    <lineage>
        <taxon>unclassified sequences</taxon>
        <taxon>metagenomes</taxon>
        <taxon>ecological metagenomes</taxon>
    </lineage>
</organism>
<dbReference type="EMBL" id="LAZR01005742">
    <property type="protein sequence ID" value="KKM97496.1"/>
    <property type="molecule type" value="Genomic_DNA"/>
</dbReference>
<reference evidence="1" key="1">
    <citation type="journal article" date="2015" name="Nature">
        <title>Complex archaea that bridge the gap between prokaryotes and eukaryotes.</title>
        <authorList>
            <person name="Spang A."/>
            <person name="Saw J.H."/>
            <person name="Jorgensen S.L."/>
            <person name="Zaremba-Niedzwiedzka K."/>
            <person name="Martijn J."/>
            <person name="Lind A.E."/>
            <person name="van Eijk R."/>
            <person name="Schleper C."/>
            <person name="Guy L."/>
            <person name="Ettema T.J."/>
        </authorList>
    </citation>
    <scope>NUCLEOTIDE SEQUENCE</scope>
</reference>
<accession>A0A0F9MDS7</accession>
<comment type="caution">
    <text evidence="1">The sequence shown here is derived from an EMBL/GenBank/DDBJ whole genome shotgun (WGS) entry which is preliminary data.</text>
</comment>
<dbReference type="AlphaFoldDB" id="A0A0F9MDS7"/>
<evidence type="ECO:0000313" key="1">
    <source>
        <dbReference type="EMBL" id="KKM97496.1"/>
    </source>
</evidence>
<name>A0A0F9MDS7_9ZZZZ</name>